<comment type="caution">
    <text evidence="2">The sequence shown here is derived from an EMBL/GenBank/DDBJ whole genome shotgun (WGS) entry which is preliminary data.</text>
</comment>
<proteinExistence type="predicted"/>
<organism evidence="2 3">
    <name type="scientific">Novosphingobium sediminicola</name>
    <dbReference type="NCBI Taxonomy" id="563162"/>
    <lineage>
        <taxon>Bacteria</taxon>
        <taxon>Pseudomonadati</taxon>
        <taxon>Pseudomonadota</taxon>
        <taxon>Alphaproteobacteria</taxon>
        <taxon>Sphingomonadales</taxon>
        <taxon>Sphingomonadaceae</taxon>
        <taxon>Novosphingobium</taxon>
    </lineage>
</organism>
<keyword evidence="3" id="KW-1185">Reference proteome</keyword>
<dbReference type="InterPro" id="IPR013046">
    <property type="entry name" value="GpV/Gp45"/>
</dbReference>
<dbReference type="Proteomes" id="UP000548867">
    <property type="component" value="Unassembled WGS sequence"/>
</dbReference>
<dbReference type="RefSeq" id="WP_183621989.1">
    <property type="nucleotide sequence ID" value="NZ_JACIDX010000001.1"/>
</dbReference>
<sequence>MMAHEDDDIPLDPSTLIRLGVISAVTLSPPRCRVRFGDPDADDGDIESPPIRWLALRAGATRRWSAPTVGEECVLLCPDGQIGNGVALLGLNNDNHPAPASTLAELIAFADGAILSYDPETHHLAAALPEGGSVAITAPGGVRIVGPLLVEGSVAASQNLSSGTGATGVFTASGKTIHVVSGLITNIN</sequence>
<dbReference type="InterPro" id="IPR037026">
    <property type="entry name" value="Vgr_OB-fold_dom_sf"/>
</dbReference>
<evidence type="ECO:0000313" key="3">
    <source>
        <dbReference type="Proteomes" id="UP000548867"/>
    </source>
</evidence>
<dbReference type="EMBL" id="JACIDX010000001">
    <property type="protein sequence ID" value="MBB3953401.1"/>
    <property type="molecule type" value="Genomic_DNA"/>
</dbReference>
<gene>
    <name evidence="2" type="ORF">GGR38_000313</name>
</gene>
<dbReference type="Gene3D" id="6.20.150.10">
    <property type="match status" value="1"/>
</dbReference>
<dbReference type="InterPro" id="IPR006531">
    <property type="entry name" value="Gp5/Vgr_OB"/>
</dbReference>
<protein>
    <submittedName>
        <fullName evidence="2">Phage baseplate assembly protein V</fullName>
    </submittedName>
</protein>
<feature type="domain" description="Gp5/Type VI secretion system Vgr protein OB-fold" evidence="1">
    <location>
        <begin position="19"/>
        <end position="91"/>
    </location>
</feature>
<dbReference type="Pfam" id="PF04717">
    <property type="entry name" value="Phage_base_V"/>
    <property type="match status" value="1"/>
</dbReference>
<name>A0A7W6CB97_9SPHN</name>
<dbReference type="NCBIfam" id="TIGR01644">
    <property type="entry name" value="phage_P2_V"/>
    <property type="match status" value="1"/>
</dbReference>
<evidence type="ECO:0000259" key="1">
    <source>
        <dbReference type="Pfam" id="PF04717"/>
    </source>
</evidence>
<reference evidence="2 3" key="1">
    <citation type="submission" date="2020-08" db="EMBL/GenBank/DDBJ databases">
        <title>Genomic Encyclopedia of Type Strains, Phase IV (KMG-IV): sequencing the most valuable type-strain genomes for metagenomic binning, comparative biology and taxonomic classification.</title>
        <authorList>
            <person name="Goeker M."/>
        </authorList>
    </citation>
    <scope>NUCLEOTIDE SEQUENCE [LARGE SCALE GENOMIC DNA]</scope>
    <source>
        <strain evidence="2 3">DSM 27057</strain>
    </source>
</reference>
<dbReference type="AlphaFoldDB" id="A0A7W6CB97"/>
<evidence type="ECO:0000313" key="2">
    <source>
        <dbReference type="EMBL" id="MBB3953401.1"/>
    </source>
</evidence>
<accession>A0A7W6CB97</accession>
<dbReference type="Gene3D" id="2.40.50.230">
    <property type="entry name" value="Gp5 N-terminal domain"/>
    <property type="match status" value="1"/>
</dbReference>